<dbReference type="Pfam" id="PF07963">
    <property type="entry name" value="N_methyl"/>
    <property type="match status" value="1"/>
</dbReference>
<keyword evidence="1" id="KW-0472">Membrane</keyword>
<dbReference type="RefSeq" id="WP_310473634.1">
    <property type="nucleotide sequence ID" value="NZ_CP130454.1"/>
</dbReference>
<dbReference type="InterPro" id="IPR011453">
    <property type="entry name" value="DUF1559"/>
</dbReference>
<evidence type="ECO:0000259" key="2">
    <source>
        <dbReference type="Pfam" id="PF07596"/>
    </source>
</evidence>
<name>A0ABT2ETF2_9BACT</name>
<sequence length="292" mass="32980">MKKQCRFATFHNGWRVTFARGVSPERSLCVGFTLIELLVVIAIIAILAAILFPVFSQAREKARQSSCLSNTKQIALAIVQYTTDYDERFPSGNHPDNNTCNGVPYRYGWRGWVVNVLWPYVRNPQLFACPSRSPGWGINYDAGGALCTNAVLNYTTYSYNYLGPSAIGLMIPRVLEPARFTLMWDSQNRWTDCAIVSFCGLWTNRDICHYLGRDVVGGNCGTPSGAAPNLNYTSWHMLGNNFVYADGHAKWNRWQNMKWGDIINRKDTTLDYANYDRPCVQMPATGAWPWSG</sequence>
<dbReference type="EMBL" id="JANUCP010000011">
    <property type="protein sequence ID" value="MCS3921247.1"/>
    <property type="molecule type" value="Genomic_DNA"/>
</dbReference>
<keyword evidence="1" id="KW-1133">Transmembrane helix</keyword>
<proteinExistence type="predicted"/>
<reference evidence="3 4" key="1">
    <citation type="submission" date="2022-08" db="EMBL/GenBank/DDBJ databases">
        <title>Bacterial and archaeal communities from various locations to study Microbial Dark Matter (Phase II).</title>
        <authorList>
            <person name="Stepanauskas R."/>
        </authorList>
    </citation>
    <scope>NUCLEOTIDE SEQUENCE [LARGE SCALE GENOMIC DNA]</scope>
    <source>
        <strain evidence="3 4">PD1</strain>
    </source>
</reference>
<dbReference type="Pfam" id="PF07596">
    <property type="entry name" value="SBP_bac_10"/>
    <property type="match status" value="1"/>
</dbReference>
<dbReference type="Proteomes" id="UP001204798">
    <property type="component" value="Unassembled WGS sequence"/>
</dbReference>
<dbReference type="InterPro" id="IPR012902">
    <property type="entry name" value="N_methyl_site"/>
</dbReference>
<evidence type="ECO:0000313" key="4">
    <source>
        <dbReference type="Proteomes" id="UP001204798"/>
    </source>
</evidence>
<dbReference type="NCBIfam" id="TIGR02532">
    <property type="entry name" value="IV_pilin_GFxxxE"/>
    <property type="match status" value="1"/>
</dbReference>
<evidence type="ECO:0000313" key="3">
    <source>
        <dbReference type="EMBL" id="MCS3921247.1"/>
    </source>
</evidence>
<dbReference type="PANTHER" id="PTHR30093">
    <property type="entry name" value="GENERAL SECRETION PATHWAY PROTEIN G"/>
    <property type="match status" value="1"/>
</dbReference>
<organism evidence="3 4">
    <name type="scientific">Candidatus Fervidibacter sacchari</name>
    <dbReference type="NCBI Taxonomy" id="1448929"/>
    <lineage>
        <taxon>Bacteria</taxon>
        <taxon>Candidatus Fervidibacterota</taxon>
        <taxon>Candidatus Fervidibacter</taxon>
    </lineage>
</organism>
<gene>
    <name evidence="3" type="ORF">M2350_003693</name>
</gene>
<dbReference type="InterPro" id="IPR045584">
    <property type="entry name" value="Pilin-like"/>
</dbReference>
<keyword evidence="4" id="KW-1185">Reference proteome</keyword>
<dbReference type="SUPFAM" id="SSF54523">
    <property type="entry name" value="Pili subunits"/>
    <property type="match status" value="1"/>
</dbReference>
<accession>A0ABT2ETF2</accession>
<dbReference type="Gene3D" id="3.30.700.10">
    <property type="entry name" value="Glycoprotein, Type 4 Pilin"/>
    <property type="match status" value="1"/>
</dbReference>
<feature type="transmembrane region" description="Helical" evidence="1">
    <location>
        <begin position="30"/>
        <end position="55"/>
    </location>
</feature>
<evidence type="ECO:0000256" key="1">
    <source>
        <dbReference type="SAM" id="Phobius"/>
    </source>
</evidence>
<feature type="domain" description="DUF1559" evidence="2">
    <location>
        <begin position="57"/>
        <end position="127"/>
    </location>
</feature>
<keyword evidence="1" id="KW-0812">Transmembrane</keyword>
<protein>
    <submittedName>
        <fullName evidence="3">Prepilin-type N-terminal cleavage/methylation domain-containing protein/prepilin-type processing-associated H-X9-DG protein</fullName>
    </submittedName>
</protein>
<comment type="caution">
    <text evidence="3">The sequence shown here is derived from an EMBL/GenBank/DDBJ whole genome shotgun (WGS) entry which is preliminary data.</text>
</comment>